<dbReference type="Gene3D" id="1.10.1090.10">
    <property type="entry name" value="Cytochrome b-c1 complex subunit 7"/>
    <property type="match status" value="1"/>
</dbReference>
<dbReference type="InterPro" id="IPR036544">
    <property type="entry name" value="QCR7_sf"/>
</dbReference>
<dbReference type="SUPFAM" id="SSF81524">
    <property type="entry name" value="14 kDa protein of cytochrome bc1 complex (Ubiquinol-cytochrome c reductase)"/>
    <property type="match status" value="1"/>
</dbReference>
<accession>A0A835IYR0</accession>
<evidence type="ECO:0000256" key="6">
    <source>
        <dbReference type="ARBA" id="ARBA00022982"/>
    </source>
</evidence>
<sequence length="85" mass="9963">MFTGLRFKDLCDPKEDMDIKEALARLLREIVDARNERLKHAMDLSMKHEYLYDDLQPVKGRRAIEHRMQVAVKQIIGFGAKEDFG</sequence>
<evidence type="ECO:0000256" key="4">
    <source>
        <dbReference type="ARBA" id="ARBA00022660"/>
    </source>
</evidence>
<dbReference type="PANTHER" id="PTHR12022:SF0">
    <property type="entry name" value="CYTOCHROME B-C1 COMPLEX SUBUNIT 7"/>
    <property type="match status" value="1"/>
</dbReference>
<evidence type="ECO:0000256" key="1">
    <source>
        <dbReference type="ARBA" id="ARBA00004443"/>
    </source>
</evidence>
<keyword evidence="6" id="KW-0249">Electron transport</keyword>
<evidence type="ECO:0000256" key="2">
    <source>
        <dbReference type="ARBA" id="ARBA00008554"/>
    </source>
</evidence>
<evidence type="ECO:0000256" key="8">
    <source>
        <dbReference type="ARBA" id="ARBA00023136"/>
    </source>
</evidence>
<keyword evidence="5" id="KW-0999">Mitochondrion inner membrane</keyword>
<dbReference type="GO" id="GO:0045275">
    <property type="term" value="C:respiratory chain complex III"/>
    <property type="evidence" value="ECO:0007669"/>
    <property type="project" value="InterPro"/>
</dbReference>
<evidence type="ECO:0000313" key="10">
    <source>
        <dbReference type="Proteomes" id="UP000631114"/>
    </source>
</evidence>
<evidence type="ECO:0000256" key="5">
    <source>
        <dbReference type="ARBA" id="ARBA00022792"/>
    </source>
</evidence>
<keyword evidence="3" id="KW-0813">Transport</keyword>
<organism evidence="9 10">
    <name type="scientific">Coptis chinensis</name>
    <dbReference type="NCBI Taxonomy" id="261450"/>
    <lineage>
        <taxon>Eukaryota</taxon>
        <taxon>Viridiplantae</taxon>
        <taxon>Streptophyta</taxon>
        <taxon>Embryophyta</taxon>
        <taxon>Tracheophyta</taxon>
        <taxon>Spermatophyta</taxon>
        <taxon>Magnoliopsida</taxon>
        <taxon>Ranunculales</taxon>
        <taxon>Ranunculaceae</taxon>
        <taxon>Coptidoideae</taxon>
        <taxon>Coptis</taxon>
    </lineage>
</organism>
<keyword evidence="8" id="KW-0472">Membrane</keyword>
<evidence type="ECO:0000256" key="7">
    <source>
        <dbReference type="ARBA" id="ARBA00023128"/>
    </source>
</evidence>
<dbReference type="PANTHER" id="PTHR12022">
    <property type="entry name" value="UBIQUINOL-CYTOCHROME C REDUCTASE COMPLEX 14 KD PROTEIN"/>
    <property type="match status" value="1"/>
</dbReference>
<gene>
    <name evidence="9" type="ORF">IFM89_031321</name>
</gene>
<comment type="caution">
    <text evidence="9">The sequence shown here is derived from an EMBL/GenBank/DDBJ whole genome shotgun (WGS) entry which is preliminary data.</text>
</comment>
<evidence type="ECO:0000313" key="9">
    <source>
        <dbReference type="EMBL" id="KAF9626194.1"/>
    </source>
</evidence>
<keyword evidence="7" id="KW-0496">Mitochondrion</keyword>
<proteinExistence type="inferred from homology"/>
<comment type="similarity">
    <text evidence="2">Belongs to the UQCRB/QCR7 family.</text>
</comment>
<dbReference type="GO" id="GO:0006122">
    <property type="term" value="P:mitochondrial electron transport, ubiquinol to cytochrome c"/>
    <property type="evidence" value="ECO:0007669"/>
    <property type="project" value="InterPro"/>
</dbReference>
<reference evidence="9 10" key="1">
    <citation type="submission" date="2020-10" db="EMBL/GenBank/DDBJ databases">
        <title>The Coptis chinensis genome and diversification of protoberbering-type alkaloids.</title>
        <authorList>
            <person name="Wang B."/>
            <person name="Shu S."/>
            <person name="Song C."/>
            <person name="Liu Y."/>
        </authorList>
    </citation>
    <scope>NUCLEOTIDE SEQUENCE [LARGE SCALE GENOMIC DNA]</scope>
    <source>
        <strain evidence="9">HL-2020</strain>
        <tissue evidence="9">Leaf</tissue>
    </source>
</reference>
<name>A0A835IYR0_9MAGN</name>
<dbReference type="EMBL" id="JADFTS010000001">
    <property type="protein sequence ID" value="KAF9626194.1"/>
    <property type="molecule type" value="Genomic_DNA"/>
</dbReference>
<keyword evidence="10" id="KW-1185">Reference proteome</keyword>
<protein>
    <submittedName>
        <fullName evidence="9">Uncharacterized protein</fullName>
    </submittedName>
</protein>
<evidence type="ECO:0000256" key="3">
    <source>
        <dbReference type="ARBA" id="ARBA00022448"/>
    </source>
</evidence>
<dbReference type="GO" id="GO:0005743">
    <property type="term" value="C:mitochondrial inner membrane"/>
    <property type="evidence" value="ECO:0007669"/>
    <property type="project" value="UniProtKB-SubCell"/>
</dbReference>
<keyword evidence="4" id="KW-0679">Respiratory chain</keyword>
<dbReference type="Pfam" id="PF02271">
    <property type="entry name" value="UCR_14kD"/>
    <property type="match status" value="1"/>
</dbReference>
<dbReference type="Proteomes" id="UP000631114">
    <property type="component" value="Unassembled WGS sequence"/>
</dbReference>
<dbReference type="OrthoDB" id="425749at2759"/>
<comment type="subcellular location">
    <subcellularLocation>
        <location evidence="1">Mitochondrion inner membrane</location>
        <topology evidence="1">Peripheral membrane protein</topology>
        <orientation evidence="1">Matrix side</orientation>
    </subcellularLocation>
</comment>
<dbReference type="InterPro" id="IPR003197">
    <property type="entry name" value="QCR7"/>
</dbReference>
<dbReference type="AlphaFoldDB" id="A0A835IYR0"/>